<protein>
    <recommendedName>
        <fullName evidence="2">F-box domain-containing protein</fullName>
    </recommendedName>
</protein>
<dbReference type="InterPro" id="IPR036047">
    <property type="entry name" value="F-box-like_dom_sf"/>
</dbReference>
<gene>
    <name evidence="3" type="ORF">FOMPIDRAFT_91681</name>
</gene>
<evidence type="ECO:0000259" key="2">
    <source>
        <dbReference type="Pfam" id="PF00646"/>
    </source>
</evidence>
<feature type="domain" description="F-box" evidence="2">
    <location>
        <begin position="3"/>
        <end position="41"/>
    </location>
</feature>
<evidence type="ECO:0000256" key="1">
    <source>
        <dbReference type="SAM" id="MobiDB-lite"/>
    </source>
</evidence>
<evidence type="ECO:0000313" key="4">
    <source>
        <dbReference type="Proteomes" id="UP000015241"/>
    </source>
</evidence>
<keyword evidence="4" id="KW-1185">Reference proteome</keyword>
<name>S8E0B9_FOMSC</name>
<feature type="region of interest" description="Disordered" evidence="1">
    <location>
        <begin position="78"/>
        <end position="97"/>
    </location>
</feature>
<dbReference type="Proteomes" id="UP000015241">
    <property type="component" value="Unassembled WGS sequence"/>
</dbReference>
<proteinExistence type="predicted"/>
<dbReference type="InterPro" id="IPR001810">
    <property type="entry name" value="F-box_dom"/>
</dbReference>
<dbReference type="AlphaFoldDB" id="S8E0B9"/>
<organism evidence="3 4">
    <name type="scientific">Fomitopsis schrenkii</name>
    <name type="common">Brown rot fungus</name>
    <dbReference type="NCBI Taxonomy" id="2126942"/>
    <lineage>
        <taxon>Eukaryota</taxon>
        <taxon>Fungi</taxon>
        <taxon>Dikarya</taxon>
        <taxon>Basidiomycota</taxon>
        <taxon>Agaricomycotina</taxon>
        <taxon>Agaricomycetes</taxon>
        <taxon>Polyporales</taxon>
        <taxon>Fomitopsis</taxon>
    </lineage>
</organism>
<sequence>MPFLQLDLDVIHAILSHIEPKDALPLALTCTSLHEAAMRHRLAHVDIRTCTKEALDSFCRCIARNGLRPQYLTSINIASWPKPRPSQDNRDREDPPGLETMVRLSHTISQTTRLSRLEWNQGMIVDPPPHCLLDAVTGIRALTVVKLSLSCSVVCEVLSRMESHPHTIMCKPSDTAAGSWNLHQVISRFANAGSLHTISLEVQQAITLHTAAGHSRDVVPWPSLKNLTIYRRFTVDGSVPVDLLLLSRAFPGVERLRLFGDPENFTTEPFAWPSVNFLHVNFPIHLTTAVRHVIVDSHYDLPQHGGILERLRPSVLECEARQHVMLDIIQFGDSVKFLQIIIKGASEYGNVSRIYKSIGTRLKDVPLDGLAVMEWSSLQDASRTNALDICTRLASFVPSLQYVGMVWYTRKYTPNLEREIVSSIWYKVVRRLETALAPTIVRLSDKEGDIVFAELLASSGRA</sequence>
<accession>S8E0B9</accession>
<dbReference type="InParanoid" id="S8E0B9"/>
<feature type="compositionally biased region" description="Basic and acidic residues" evidence="1">
    <location>
        <begin position="85"/>
        <end position="95"/>
    </location>
</feature>
<dbReference type="EMBL" id="KE504163">
    <property type="protein sequence ID" value="EPS98661.1"/>
    <property type="molecule type" value="Genomic_DNA"/>
</dbReference>
<reference evidence="3 4" key="1">
    <citation type="journal article" date="2012" name="Science">
        <title>The Paleozoic origin of enzymatic lignin decomposition reconstructed from 31 fungal genomes.</title>
        <authorList>
            <person name="Floudas D."/>
            <person name="Binder M."/>
            <person name="Riley R."/>
            <person name="Barry K."/>
            <person name="Blanchette R.A."/>
            <person name="Henrissat B."/>
            <person name="Martinez A.T."/>
            <person name="Otillar R."/>
            <person name="Spatafora J.W."/>
            <person name="Yadav J.S."/>
            <person name="Aerts A."/>
            <person name="Benoit I."/>
            <person name="Boyd A."/>
            <person name="Carlson A."/>
            <person name="Copeland A."/>
            <person name="Coutinho P.M."/>
            <person name="de Vries R.P."/>
            <person name="Ferreira P."/>
            <person name="Findley K."/>
            <person name="Foster B."/>
            <person name="Gaskell J."/>
            <person name="Glotzer D."/>
            <person name="Gorecki P."/>
            <person name="Heitman J."/>
            <person name="Hesse C."/>
            <person name="Hori C."/>
            <person name="Igarashi K."/>
            <person name="Jurgens J.A."/>
            <person name="Kallen N."/>
            <person name="Kersten P."/>
            <person name="Kohler A."/>
            <person name="Kuees U."/>
            <person name="Kumar T.K.A."/>
            <person name="Kuo A."/>
            <person name="LaButti K."/>
            <person name="Larrondo L.F."/>
            <person name="Lindquist E."/>
            <person name="Ling A."/>
            <person name="Lombard V."/>
            <person name="Lucas S."/>
            <person name="Lundell T."/>
            <person name="Martin R."/>
            <person name="McLaughlin D.J."/>
            <person name="Morgenstern I."/>
            <person name="Morin E."/>
            <person name="Murat C."/>
            <person name="Nagy L.G."/>
            <person name="Nolan M."/>
            <person name="Ohm R.A."/>
            <person name="Patyshakuliyeva A."/>
            <person name="Rokas A."/>
            <person name="Ruiz-Duenas F.J."/>
            <person name="Sabat G."/>
            <person name="Salamov A."/>
            <person name="Samejima M."/>
            <person name="Schmutz J."/>
            <person name="Slot J.C."/>
            <person name="St John F."/>
            <person name="Stenlid J."/>
            <person name="Sun H."/>
            <person name="Sun S."/>
            <person name="Syed K."/>
            <person name="Tsang A."/>
            <person name="Wiebenga A."/>
            <person name="Young D."/>
            <person name="Pisabarro A."/>
            <person name="Eastwood D.C."/>
            <person name="Martin F."/>
            <person name="Cullen D."/>
            <person name="Grigoriev I.V."/>
            <person name="Hibbett D.S."/>
        </authorList>
    </citation>
    <scope>NUCLEOTIDE SEQUENCE</scope>
    <source>
        <strain evidence="4">FP-58527</strain>
    </source>
</reference>
<dbReference type="HOGENOM" id="CLU_591888_0_0_1"/>
<dbReference type="Pfam" id="PF00646">
    <property type="entry name" value="F-box"/>
    <property type="match status" value="1"/>
</dbReference>
<evidence type="ECO:0000313" key="3">
    <source>
        <dbReference type="EMBL" id="EPS98661.1"/>
    </source>
</evidence>
<dbReference type="OrthoDB" id="10548813at2759"/>
<dbReference type="SUPFAM" id="SSF81383">
    <property type="entry name" value="F-box domain"/>
    <property type="match status" value="1"/>
</dbReference>